<evidence type="ECO:0000313" key="9">
    <source>
        <dbReference type="EMBL" id="RJE19890.1"/>
    </source>
</evidence>
<dbReference type="InterPro" id="IPR040112">
    <property type="entry name" value="WetA"/>
</dbReference>
<feature type="compositionally biased region" description="Polar residues" evidence="8">
    <location>
        <begin position="340"/>
        <end position="364"/>
    </location>
</feature>
<dbReference type="GO" id="GO:0030435">
    <property type="term" value="P:sporulation resulting in formation of a cellular spore"/>
    <property type="evidence" value="ECO:0007669"/>
    <property type="project" value="UniProtKB-KW"/>
</dbReference>
<accession>A0A3A2ZBA7</accession>
<evidence type="ECO:0000256" key="3">
    <source>
        <dbReference type="ARBA" id="ARBA00022969"/>
    </source>
</evidence>
<feature type="region of interest" description="Disordered" evidence="8">
    <location>
        <begin position="220"/>
        <end position="262"/>
    </location>
</feature>
<feature type="compositionally biased region" description="Polar residues" evidence="8">
    <location>
        <begin position="496"/>
        <end position="508"/>
    </location>
</feature>
<dbReference type="PANTHER" id="PTHR22934">
    <property type="entry name" value="PROTEIN ESC1/WETA-RELATED"/>
    <property type="match status" value="1"/>
</dbReference>
<evidence type="ECO:0000256" key="4">
    <source>
        <dbReference type="ARBA" id="ARBA00023015"/>
    </source>
</evidence>
<evidence type="ECO:0000256" key="5">
    <source>
        <dbReference type="ARBA" id="ARBA00023159"/>
    </source>
</evidence>
<evidence type="ECO:0000256" key="8">
    <source>
        <dbReference type="SAM" id="MobiDB-lite"/>
    </source>
</evidence>
<gene>
    <name evidence="9" type="ORF">PHISCL_07781</name>
</gene>
<feature type="region of interest" description="Disordered" evidence="8">
    <location>
        <begin position="278"/>
        <end position="364"/>
    </location>
</feature>
<keyword evidence="5" id="KW-0010">Activator</keyword>
<sequence>MFPDSYDHSYNDFFNLYVNMDPSSFDNNKDLSFSSDLDQLFPLDPLPNDCGAHSPAIPTPKRSRKSPQPCSKEVRCLQQETASPAQQLGFIFHEPHNPAAVSDDRKQEASSRPAGQHPSLSTSQSTPPATPRRKKSSKGAIATPKSTRYQDTNEHCDSQRKQSFSPSLTSSSQMQKNSMAYADAWGPRFQNFGFHPSNDRLPLSPPPSDILVQHEQIPVSNSAQMSRPGEGIPSQAVEMPPQYDSNIFSQSPAISMPSPSAEALARHQQRYFANMNMNDSALPTSKPPSPDGVFSPPHSSDPQSMSQWNSAPLGTSPFFPPEFHNQDRAWWSPMPPRAPQRQQSYQSMVQSSAPASPFQNAGCQNDMSQGGLMIQFEPSFGMPTSTNSSFSMRSAPAAQENNSFANIDLSTAPHSFTDSSFMTPMVHNPDPRSPSLSPKSAVSPRSGQTGTPFKGHHRRNHSRKLSSLSTSAPKPATATGRSSTSPKGPSKANPVSFVNFTANDSQKILTGVAPSGSSKTKARREQEARDRRRKLSEAALNAVRSAGGDVEALEAVLC</sequence>
<keyword evidence="7" id="KW-0183">Conidiation</keyword>
<comment type="similarity">
    <text evidence="1">Belongs to the wetA family.</text>
</comment>
<feature type="region of interest" description="Disordered" evidence="8">
    <location>
        <begin position="46"/>
        <end position="73"/>
    </location>
</feature>
<feature type="compositionally biased region" description="Basic residues" evidence="8">
    <location>
        <begin position="454"/>
        <end position="464"/>
    </location>
</feature>
<name>A0A3A2ZBA7_9EURO</name>
<feature type="compositionally biased region" description="Polar residues" evidence="8">
    <location>
        <begin position="118"/>
        <end position="127"/>
    </location>
</feature>
<dbReference type="Proteomes" id="UP000266188">
    <property type="component" value="Unassembled WGS sequence"/>
</dbReference>
<feature type="compositionally biased region" description="Basic and acidic residues" evidence="8">
    <location>
        <begin position="151"/>
        <end position="160"/>
    </location>
</feature>
<proteinExistence type="inferred from homology"/>
<evidence type="ECO:0000256" key="7">
    <source>
        <dbReference type="ARBA" id="ARBA00023321"/>
    </source>
</evidence>
<dbReference type="AlphaFoldDB" id="A0A3A2ZBA7"/>
<dbReference type="GO" id="GO:0048315">
    <property type="term" value="P:conidium formation"/>
    <property type="evidence" value="ECO:0007669"/>
    <property type="project" value="UniProtKB-KW"/>
</dbReference>
<keyword evidence="10" id="KW-1185">Reference proteome</keyword>
<dbReference type="PANTHER" id="PTHR22934:SF25">
    <property type="entry name" value="DEVELOPMENTAL REGULATORY PROTEIN WETA"/>
    <property type="match status" value="1"/>
</dbReference>
<dbReference type="STRING" id="2070753.A0A3A2ZBA7"/>
<evidence type="ECO:0000256" key="1">
    <source>
        <dbReference type="ARBA" id="ARBA00008881"/>
    </source>
</evidence>
<feature type="region of interest" description="Disordered" evidence="8">
    <location>
        <begin position="416"/>
        <end position="534"/>
    </location>
</feature>
<comment type="caution">
    <text evidence="9">The sequence shown here is derived from an EMBL/GenBank/DDBJ whole genome shotgun (WGS) entry which is preliminary data.</text>
</comment>
<keyword evidence="6" id="KW-0804">Transcription</keyword>
<evidence type="ECO:0000256" key="6">
    <source>
        <dbReference type="ARBA" id="ARBA00023163"/>
    </source>
</evidence>
<feature type="compositionally biased region" description="Polar residues" evidence="8">
    <location>
        <begin position="243"/>
        <end position="253"/>
    </location>
</feature>
<feature type="compositionally biased region" description="Polar residues" evidence="8">
    <location>
        <begin position="297"/>
        <end position="313"/>
    </location>
</feature>
<feature type="compositionally biased region" description="Low complexity" evidence="8">
    <location>
        <begin position="163"/>
        <end position="172"/>
    </location>
</feature>
<organism evidence="9 10">
    <name type="scientific">Aspergillus sclerotialis</name>
    <dbReference type="NCBI Taxonomy" id="2070753"/>
    <lineage>
        <taxon>Eukaryota</taxon>
        <taxon>Fungi</taxon>
        <taxon>Dikarya</taxon>
        <taxon>Ascomycota</taxon>
        <taxon>Pezizomycotina</taxon>
        <taxon>Eurotiomycetes</taxon>
        <taxon>Eurotiomycetidae</taxon>
        <taxon>Eurotiales</taxon>
        <taxon>Aspergillaceae</taxon>
        <taxon>Aspergillus</taxon>
        <taxon>Aspergillus subgen. Polypaecilum</taxon>
    </lineage>
</organism>
<dbReference type="EMBL" id="MVGC01000360">
    <property type="protein sequence ID" value="RJE19890.1"/>
    <property type="molecule type" value="Genomic_DNA"/>
</dbReference>
<evidence type="ECO:0000313" key="10">
    <source>
        <dbReference type="Proteomes" id="UP000266188"/>
    </source>
</evidence>
<keyword evidence="4" id="KW-0805">Transcription regulation</keyword>
<protein>
    <recommendedName>
        <fullName evidence="2">Developmental regulatory protein wetA</fullName>
    </recommendedName>
</protein>
<feature type="region of interest" description="Disordered" evidence="8">
    <location>
        <begin position="96"/>
        <end position="175"/>
    </location>
</feature>
<feature type="compositionally biased region" description="Polar residues" evidence="8">
    <location>
        <begin position="434"/>
        <end position="451"/>
    </location>
</feature>
<evidence type="ECO:0000256" key="2">
    <source>
        <dbReference type="ARBA" id="ARBA00015342"/>
    </source>
</evidence>
<reference evidence="10" key="1">
    <citation type="submission" date="2017-02" db="EMBL/GenBank/DDBJ databases">
        <authorList>
            <person name="Tafer H."/>
            <person name="Lopandic K."/>
        </authorList>
    </citation>
    <scope>NUCLEOTIDE SEQUENCE [LARGE SCALE GENOMIC DNA]</scope>
    <source>
        <strain evidence="10">CBS 366.77</strain>
    </source>
</reference>
<dbReference type="OrthoDB" id="2575228at2759"/>
<keyword evidence="3" id="KW-0749">Sporulation</keyword>